<keyword evidence="7" id="KW-0732">Signal</keyword>
<keyword evidence="4" id="KW-0249">Electron transport</keyword>
<dbReference type="PANTHER" id="PTHR33751:SF9">
    <property type="entry name" value="CYTOCHROME C4"/>
    <property type="match status" value="1"/>
</dbReference>
<feature type="chain" id="PRO_5025518489" evidence="7">
    <location>
        <begin position="18"/>
        <end position="181"/>
    </location>
</feature>
<dbReference type="GO" id="GO:0009055">
    <property type="term" value="F:electron transfer activity"/>
    <property type="evidence" value="ECO:0007669"/>
    <property type="project" value="InterPro"/>
</dbReference>
<dbReference type="InterPro" id="IPR009056">
    <property type="entry name" value="Cyt_c-like_dom"/>
</dbReference>
<evidence type="ECO:0000256" key="6">
    <source>
        <dbReference type="PROSITE-ProRule" id="PRU00433"/>
    </source>
</evidence>
<name>A0A6C0U699_9GAMM</name>
<dbReference type="PROSITE" id="PS51007">
    <property type="entry name" value="CYTC"/>
    <property type="match status" value="2"/>
</dbReference>
<dbReference type="GO" id="GO:0046872">
    <property type="term" value="F:metal ion binding"/>
    <property type="evidence" value="ECO:0007669"/>
    <property type="project" value="UniProtKB-KW"/>
</dbReference>
<evidence type="ECO:0000256" key="2">
    <source>
        <dbReference type="ARBA" id="ARBA00022617"/>
    </source>
</evidence>
<dbReference type="EMBL" id="CP048711">
    <property type="protein sequence ID" value="QIB67516.1"/>
    <property type="molecule type" value="Genomic_DNA"/>
</dbReference>
<keyword evidence="1" id="KW-0813">Transport</keyword>
<proteinExistence type="predicted"/>
<dbReference type="GO" id="GO:0020037">
    <property type="term" value="F:heme binding"/>
    <property type="evidence" value="ECO:0007669"/>
    <property type="project" value="InterPro"/>
</dbReference>
<dbReference type="SUPFAM" id="SSF46626">
    <property type="entry name" value="Cytochrome c"/>
    <property type="match status" value="2"/>
</dbReference>
<dbReference type="InterPro" id="IPR036909">
    <property type="entry name" value="Cyt_c-like_dom_sf"/>
</dbReference>
<evidence type="ECO:0000256" key="4">
    <source>
        <dbReference type="ARBA" id="ARBA00022982"/>
    </source>
</evidence>
<dbReference type="Pfam" id="PF00034">
    <property type="entry name" value="Cytochrom_C"/>
    <property type="match status" value="1"/>
</dbReference>
<organism evidence="9 10">
    <name type="scientific">Kineobactrum salinum</name>
    <dbReference type="NCBI Taxonomy" id="2708301"/>
    <lineage>
        <taxon>Bacteria</taxon>
        <taxon>Pseudomonadati</taxon>
        <taxon>Pseudomonadota</taxon>
        <taxon>Gammaproteobacteria</taxon>
        <taxon>Cellvibrionales</taxon>
        <taxon>Halieaceae</taxon>
        <taxon>Kineobactrum</taxon>
    </lineage>
</organism>
<keyword evidence="2 6" id="KW-0349">Heme</keyword>
<evidence type="ECO:0000256" key="1">
    <source>
        <dbReference type="ARBA" id="ARBA00022448"/>
    </source>
</evidence>
<dbReference type="Gene3D" id="1.10.760.10">
    <property type="entry name" value="Cytochrome c-like domain"/>
    <property type="match status" value="2"/>
</dbReference>
<dbReference type="PANTHER" id="PTHR33751">
    <property type="entry name" value="CBB3-TYPE CYTOCHROME C OXIDASE SUBUNIT FIXP"/>
    <property type="match status" value="1"/>
</dbReference>
<reference evidence="9 10" key="1">
    <citation type="submission" date="2020-02" db="EMBL/GenBank/DDBJ databases">
        <title>Genome sequencing for Kineobactrum sp. M2.</title>
        <authorList>
            <person name="Park S.-J."/>
        </authorList>
    </citation>
    <scope>NUCLEOTIDE SEQUENCE [LARGE SCALE GENOMIC DNA]</scope>
    <source>
        <strain evidence="9 10">M2</strain>
    </source>
</reference>
<dbReference type="AlphaFoldDB" id="A0A6C0U699"/>
<evidence type="ECO:0000313" key="9">
    <source>
        <dbReference type="EMBL" id="QIB67516.1"/>
    </source>
</evidence>
<evidence type="ECO:0000256" key="7">
    <source>
        <dbReference type="SAM" id="SignalP"/>
    </source>
</evidence>
<evidence type="ECO:0000313" key="10">
    <source>
        <dbReference type="Proteomes" id="UP000477680"/>
    </source>
</evidence>
<gene>
    <name evidence="9" type="ORF">G3T16_03300</name>
</gene>
<feature type="domain" description="Cytochrome c" evidence="8">
    <location>
        <begin position="12"/>
        <end position="92"/>
    </location>
</feature>
<accession>A0A6C0U699</accession>
<feature type="domain" description="Cytochrome c" evidence="8">
    <location>
        <begin position="94"/>
        <end position="180"/>
    </location>
</feature>
<dbReference type="Pfam" id="PF13442">
    <property type="entry name" value="Cytochrome_CBB3"/>
    <property type="match status" value="1"/>
</dbReference>
<evidence type="ECO:0000259" key="8">
    <source>
        <dbReference type="PROSITE" id="PS51007"/>
    </source>
</evidence>
<keyword evidence="3 6" id="KW-0479">Metal-binding</keyword>
<sequence>MIWVALWCSALAATAAAETPAQTHSCVACHGNAGVSDNPEWPSLAGQNAAYLEQQITAFRDGERENPPMKPFVENLSDAEIAELAEYYADQEAVATANGDPALVDTGRQLAGYCSACHGYAGRPATDEWPVLAGQHAAYLELQLLSFKRGERIQPLMQAAVGKLSAKEFAALAAYYSQLQP</sequence>
<dbReference type="KEGG" id="kim:G3T16_03300"/>
<keyword evidence="5 6" id="KW-0408">Iron</keyword>
<dbReference type="Proteomes" id="UP000477680">
    <property type="component" value="Chromosome"/>
</dbReference>
<protein>
    <submittedName>
        <fullName evidence="9">Cytochrome c4</fullName>
    </submittedName>
</protein>
<keyword evidence="10" id="KW-1185">Reference proteome</keyword>
<evidence type="ECO:0000256" key="3">
    <source>
        <dbReference type="ARBA" id="ARBA00022723"/>
    </source>
</evidence>
<feature type="signal peptide" evidence="7">
    <location>
        <begin position="1"/>
        <end position="17"/>
    </location>
</feature>
<evidence type="ECO:0000256" key="5">
    <source>
        <dbReference type="ARBA" id="ARBA00023004"/>
    </source>
</evidence>
<dbReference type="InterPro" id="IPR050597">
    <property type="entry name" value="Cytochrome_c_Oxidase_Subunit"/>
</dbReference>